<dbReference type="Gene3D" id="3.30.200.20">
    <property type="entry name" value="Phosphorylase Kinase, domain 1"/>
    <property type="match status" value="1"/>
</dbReference>
<dbReference type="AlphaFoldDB" id="A0A2U1PB62"/>
<keyword evidence="8" id="KW-1185">Reference proteome</keyword>
<dbReference type="GO" id="GO:0004674">
    <property type="term" value="F:protein serine/threonine kinase activity"/>
    <property type="evidence" value="ECO:0007669"/>
    <property type="project" value="UniProtKB-KW"/>
</dbReference>
<dbReference type="OrthoDB" id="1911237at2759"/>
<evidence type="ECO:0000256" key="5">
    <source>
        <dbReference type="ARBA" id="ARBA00022840"/>
    </source>
</evidence>
<evidence type="ECO:0000256" key="4">
    <source>
        <dbReference type="ARBA" id="ARBA00022777"/>
    </source>
</evidence>
<evidence type="ECO:0000256" key="6">
    <source>
        <dbReference type="SAM" id="Phobius"/>
    </source>
</evidence>
<evidence type="ECO:0000313" key="7">
    <source>
        <dbReference type="EMBL" id="PWA82991.1"/>
    </source>
</evidence>
<keyword evidence="3" id="KW-0547">Nucleotide-binding</keyword>
<dbReference type="PANTHER" id="PTHR27002:SF851">
    <property type="entry name" value="G-TYPE LECTIN S-RECEPTOR-LIKE SERINE_THREONINE-PROTEIN KINASE SD1-1"/>
    <property type="match status" value="1"/>
</dbReference>
<reference evidence="7 8" key="1">
    <citation type="journal article" date="2018" name="Mol. Plant">
        <title>The genome of Artemisia annua provides insight into the evolution of Asteraceae family and artemisinin biosynthesis.</title>
        <authorList>
            <person name="Shen Q."/>
            <person name="Zhang L."/>
            <person name="Liao Z."/>
            <person name="Wang S."/>
            <person name="Yan T."/>
            <person name="Shi P."/>
            <person name="Liu M."/>
            <person name="Fu X."/>
            <person name="Pan Q."/>
            <person name="Wang Y."/>
            <person name="Lv Z."/>
            <person name="Lu X."/>
            <person name="Zhang F."/>
            <person name="Jiang W."/>
            <person name="Ma Y."/>
            <person name="Chen M."/>
            <person name="Hao X."/>
            <person name="Li L."/>
            <person name="Tang Y."/>
            <person name="Lv G."/>
            <person name="Zhou Y."/>
            <person name="Sun X."/>
            <person name="Brodelius P.E."/>
            <person name="Rose J.K.C."/>
            <person name="Tang K."/>
        </authorList>
    </citation>
    <scope>NUCLEOTIDE SEQUENCE [LARGE SCALE GENOMIC DNA]</scope>
    <source>
        <strain evidence="8">cv. Huhao1</strain>
        <tissue evidence="7">Leaf</tissue>
    </source>
</reference>
<proteinExistence type="predicted"/>
<comment type="caution">
    <text evidence="7">The sequence shown here is derived from an EMBL/GenBank/DDBJ whole genome shotgun (WGS) entry which is preliminary data.</text>
</comment>
<keyword evidence="1" id="KW-0723">Serine/threonine-protein kinase</keyword>
<evidence type="ECO:0000256" key="3">
    <source>
        <dbReference type="ARBA" id="ARBA00022741"/>
    </source>
</evidence>
<dbReference type="EMBL" id="PKPP01001404">
    <property type="protein sequence ID" value="PWA82991.1"/>
    <property type="molecule type" value="Genomic_DNA"/>
</dbReference>
<keyword evidence="6" id="KW-1133">Transmembrane helix</keyword>
<dbReference type="Proteomes" id="UP000245207">
    <property type="component" value="Unassembled WGS sequence"/>
</dbReference>
<dbReference type="GO" id="GO:0005524">
    <property type="term" value="F:ATP binding"/>
    <property type="evidence" value="ECO:0007669"/>
    <property type="project" value="UniProtKB-KW"/>
</dbReference>
<keyword evidence="5" id="KW-0067">ATP-binding</keyword>
<gene>
    <name evidence="7" type="ORF">CTI12_AA031640</name>
</gene>
<keyword evidence="4" id="KW-0418">Kinase</keyword>
<organism evidence="7 8">
    <name type="scientific">Artemisia annua</name>
    <name type="common">Sweet wormwood</name>
    <dbReference type="NCBI Taxonomy" id="35608"/>
    <lineage>
        <taxon>Eukaryota</taxon>
        <taxon>Viridiplantae</taxon>
        <taxon>Streptophyta</taxon>
        <taxon>Embryophyta</taxon>
        <taxon>Tracheophyta</taxon>
        <taxon>Spermatophyta</taxon>
        <taxon>Magnoliopsida</taxon>
        <taxon>eudicotyledons</taxon>
        <taxon>Gunneridae</taxon>
        <taxon>Pentapetalae</taxon>
        <taxon>asterids</taxon>
        <taxon>campanulids</taxon>
        <taxon>Asterales</taxon>
        <taxon>Asteraceae</taxon>
        <taxon>Asteroideae</taxon>
        <taxon>Anthemideae</taxon>
        <taxon>Artemisiinae</taxon>
        <taxon>Artemisia</taxon>
    </lineage>
</organism>
<dbReference type="PANTHER" id="PTHR27002">
    <property type="entry name" value="RECEPTOR-LIKE SERINE/THREONINE-PROTEIN KINASE SD1-8"/>
    <property type="match status" value="1"/>
</dbReference>
<keyword evidence="2" id="KW-0808">Transferase</keyword>
<dbReference type="GO" id="GO:0005886">
    <property type="term" value="C:plasma membrane"/>
    <property type="evidence" value="ECO:0007669"/>
    <property type="project" value="TreeGrafter"/>
</dbReference>
<dbReference type="InterPro" id="IPR013792">
    <property type="entry name" value="RNA3'P_cycl/enolpyr_Trfase_a/b"/>
</dbReference>
<dbReference type="SUPFAM" id="SSF55205">
    <property type="entry name" value="EPT/RTPC-like"/>
    <property type="match status" value="1"/>
</dbReference>
<name>A0A2U1PB62_ARTAN</name>
<keyword evidence="6" id="KW-0472">Membrane</keyword>
<accession>A0A2U1PB62</accession>
<keyword evidence="6" id="KW-0812">Transmembrane</keyword>
<sequence>MTDVSDADNASAEKEGGTNVKIILIGVFLGIFVISLSTWLWYARRKRHHSQQIEGGSLIGESGSEAMELPLFSFSRVAKATAMFSLDNKLGEGGFGPVYKDPSIDIFTSSSLPLLEHSGVPAEGLQLKIENRGVVPKGGSEVLRMFGTAYFQADNSLVTKKALQQARKIMYNHVVFIRLNEY</sequence>
<evidence type="ECO:0000256" key="2">
    <source>
        <dbReference type="ARBA" id="ARBA00022679"/>
    </source>
</evidence>
<evidence type="ECO:0000256" key="1">
    <source>
        <dbReference type="ARBA" id="ARBA00022527"/>
    </source>
</evidence>
<evidence type="ECO:0000313" key="8">
    <source>
        <dbReference type="Proteomes" id="UP000245207"/>
    </source>
</evidence>
<protein>
    <submittedName>
        <fullName evidence="7">S-locus glycoprotein domain-containing protein</fullName>
    </submittedName>
</protein>
<feature type="transmembrane region" description="Helical" evidence="6">
    <location>
        <begin position="20"/>
        <end position="42"/>
    </location>
</feature>